<organism evidence="1 2">
    <name type="scientific">Ramlibacter lithotrophicus</name>
    <dbReference type="NCBI Taxonomy" id="2606681"/>
    <lineage>
        <taxon>Bacteria</taxon>
        <taxon>Pseudomonadati</taxon>
        <taxon>Pseudomonadota</taxon>
        <taxon>Betaproteobacteria</taxon>
        <taxon>Burkholderiales</taxon>
        <taxon>Comamonadaceae</taxon>
        <taxon>Ramlibacter</taxon>
    </lineage>
</organism>
<gene>
    <name evidence="1" type="ORF">RAMLITH_18220</name>
</gene>
<name>A0A7X6I7Y0_9BURK</name>
<evidence type="ECO:0000313" key="2">
    <source>
        <dbReference type="Proteomes" id="UP000521868"/>
    </source>
</evidence>
<sequence>MNNLIISAILASVLAGCGGGDSTPEGYWQGVSSPGYNRTTGYNVSMLILENGDTWAVYEGVPPSFPQWPFGGLYGTTTASGNAFSGSGGAIGTTVKTPLILTPGSYSGTFSAKSMIAVTTSTGTTIEARYQPGYDEPALLADVAGTFSGAGSALVSPLQAGISITVDSSGAFTVPFAIACGGSGRLTPRASGKNVFDVTVTVGVGCKLSRLYTFTGSAYYDRAARRLVLVAADSDKSTGLMYIGRN</sequence>
<dbReference type="RefSeq" id="WP_168108890.1">
    <property type="nucleotide sequence ID" value="NZ_VTOX01000007.1"/>
</dbReference>
<reference evidence="1 2" key="1">
    <citation type="journal article" date="2020" name="Nature">
        <title>Bacterial chemolithoautotrophy via manganese oxidation.</title>
        <authorList>
            <person name="Yu H."/>
            <person name="Leadbetter J.R."/>
        </authorList>
    </citation>
    <scope>NUCLEOTIDE SEQUENCE [LARGE SCALE GENOMIC DNA]</scope>
    <source>
        <strain evidence="1 2">RBP-1</strain>
    </source>
</reference>
<proteinExistence type="predicted"/>
<comment type="caution">
    <text evidence="1">The sequence shown here is derived from an EMBL/GenBank/DDBJ whole genome shotgun (WGS) entry which is preliminary data.</text>
</comment>
<accession>A0A7X6I7Y0</accession>
<dbReference type="EMBL" id="VTOX01000007">
    <property type="protein sequence ID" value="NKE67761.1"/>
    <property type="molecule type" value="Genomic_DNA"/>
</dbReference>
<keyword evidence="2" id="KW-1185">Reference proteome</keyword>
<dbReference type="Proteomes" id="UP000521868">
    <property type="component" value="Unassembled WGS sequence"/>
</dbReference>
<evidence type="ECO:0000313" key="1">
    <source>
        <dbReference type="EMBL" id="NKE67761.1"/>
    </source>
</evidence>
<protein>
    <submittedName>
        <fullName evidence="1">Uncharacterized protein</fullName>
    </submittedName>
</protein>
<dbReference type="AlphaFoldDB" id="A0A7X6I7Y0"/>